<dbReference type="Pfam" id="PF05853">
    <property type="entry name" value="BKACE"/>
    <property type="match status" value="2"/>
</dbReference>
<accession>A0ABU7PL67</accession>
<dbReference type="InterPro" id="IPR008567">
    <property type="entry name" value="BKACE"/>
</dbReference>
<keyword evidence="3" id="KW-1185">Reference proteome</keyword>
<dbReference type="EMBL" id="JAZEWV010000048">
    <property type="protein sequence ID" value="MEE4546587.1"/>
    <property type="molecule type" value="Genomic_DNA"/>
</dbReference>
<dbReference type="PANTHER" id="PTHR37418">
    <property type="entry name" value="3-KETO-5-AMINOHEXANOATE CLEAVAGE ENZYME-RELATED"/>
    <property type="match status" value="1"/>
</dbReference>
<reference evidence="2 3" key="1">
    <citation type="submission" date="2023-12" db="EMBL/GenBank/DDBJ databases">
        <title>Streptomyces sp. V4-01.</title>
        <authorList>
            <person name="Somphong A."/>
            <person name="Phongsopitanun W."/>
        </authorList>
    </citation>
    <scope>NUCLEOTIDE SEQUENCE [LARGE SCALE GENOMIC DNA]</scope>
    <source>
        <strain evidence="2 3">V4-01</strain>
    </source>
</reference>
<gene>
    <name evidence="2" type="ORF">V2S66_32060</name>
</gene>
<sequence length="265" mass="27624">MLQVCLNGARERSACEALPVAARELGDAAAEAVAAGAADIHLHPRDDDGRDTMEPAFVDAAVAAVRSAAPGVPVGVTTGAWTEPDPLRRAALVRSWSVLPDHASVNWHEEGAEAVAEALLDTGVRIEAGVFSGTDAAARLRAWPHAHRVLRVLAEVTDPDPGTARDTACRLLDELAGDRRPAGPAGPAGRPRPRLLLHGEDGGAWPVLRLAAERGLDARIGLEDVLLLPDGAPAADNAALVRAALRLMGCDASGSRPAAGRRSRW</sequence>
<evidence type="ECO:0000256" key="1">
    <source>
        <dbReference type="SAM" id="MobiDB-lite"/>
    </source>
</evidence>
<dbReference type="RefSeq" id="WP_330800293.1">
    <property type="nucleotide sequence ID" value="NZ_JAZEWV010000048.1"/>
</dbReference>
<dbReference type="PANTHER" id="PTHR37418:SF1">
    <property type="entry name" value="3-KETO-5-AMINOHEXANOATE CLEAVAGE PROTEIN"/>
    <property type="match status" value="1"/>
</dbReference>
<feature type="region of interest" description="Disordered" evidence="1">
    <location>
        <begin position="176"/>
        <end position="195"/>
    </location>
</feature>
<comment type="caution">
    <text evidence="2">The sequence shown here is derived from an EMBL/GenBank/DDBJ whole genome shotgun (WGS) entry which is preliminary data.</text>
</comment>
<dbReference type="InterPro" id="IPR013785">
    <property type="entry name" value="Aldolase_TIM"/>
</dbReference>
<evidence type="ECO:0000313" key="3">
    <source>
        <dbReference type="Proteomes" id="UP001344658"/>
    </source>
</evidence>
<protein>
    <submittedName>
        <fullName evidence="2">3-keto-5-aminohexanoate cleavage protein</fullName>
    </submittedName>
</protein>
<proteinExistence type="predicted"/>
<evidence type="ECO:0000313" key="2">
    <source>
        <dbReference type="EMBL" id="MEE4546587.1"/>
    </source>
</evidence>
<organism evidence="2 3">
    <name type="scientific">Actinacidiphila polyblastidii</name>
    <dbReference type="NCBI Taxonomy" id="3110430"/>
    <lineage>
        <taxon>Bacteria</taxon>
        <taxon>Bacillati</taxon>
        <taxon>Actinomycetota</taxon>
        <taxon>Actinomycetes</taxon>
        <taxon>Kitasatosporales</taxon>
        <taxon>Streptomycetaceae</taxon>
        <taxon>Actinacidiphila</taxon>
    </lineage>
</organism>
<name>A0ABU7PL67_9ACTN</name>
<dbReference type="Gene3D" id="3.20.20.70">
    <property type="entry name" value="Aldolase class I"/>
    <property type="match status" value="2"/>
</dbReference>
<dbReference type="Proteomes" id="UP001344658">
    <property type="component" value="Unassembled WGS sequence"/>
</dbReference>